<dbReference type="GO" id="GO:0008757">
    <property type="term" value="F:S-adenosylmethionine-dependent methyltransferase activity"/>
    <property type="evidence" value="ECO:0007669"/>
    <property type="project" value="InterPro"/>
</dbReference>
<dbReference type="AlphaFoldDB" id="A0A9X2ADG8"/>
<gene>
    <name evidence="2" type="ORF">MM817_00611</name>
</gene>
<dbReference type="EMBL" id="JALBUF010000001">
    <property type="protein sequence ID" value="MCI0182352.1"/>
    <property type="molecule type" value="Genomic_DNA"/>
</dbReference>
<dbReference type="Proteomes" id="UP001139263">
    <property type="component" value="Unassembled WGS sequence"/>
</dbReference>
<reference evidence="2" key="1">
    <citation type="submission" date="2022-03" db="EMBL/GenBank/DDBJ databases">
        <title>Draft Genome Sequence of Firmicute Strain S0AB, a Heterotrophic Iron/Sulfur-Oxidizing Extreme Acidophile.</title>
        <authorList>
            <person name="Vergara E."/>
            <person name="Pakostova E."/>
            <person name="Johnson D.B."/>
            <person name="Holmes D.S."/>
        </authorList>
    </citation>
    <scope>NUCLEOTIDE SEQUENCE</scope>
    <source>
        <strain evidence="2">S0AB</strain>
    </source>
</reference>
<evidence type="ECO:0000313" key="3">
    <source>
        <dbReference type="Proteomes" id="UP001139263"/>
    </source>
</evidence>
<name>A0A9X2ADG8_9BACL</name>
<dbReference type="Pfam" id="PF08241">
    <property type="entry name" value="Methyltransf_11"/>
    <property type="match status" value="1"/>
</dbReference>
<dbReference type="SUPFAM" id="SSF53335">
    <property type="entry name" value="S-adenosyl-L-methionine-dependent methyltransferases"/>
    <property type="match status" value="1"/>
</dbReference>
<sequence>MAFESWVQLMCSLAQELDVAHIPYCFEGDAALFVQGIDVPDMGRIEVSVQWDVFDHACTLWSQESMEESRKGATFATFQFSRDNKLVILGCVYNTVVTTDPYRIRVERVGATLWVKSWEYYVKTCAPDDPKVQQIKKFLLHKQQGLSAEHEHAWNMNAYDAWINRFGVPAIAAEQIKLHPLSKLQSLARFMGDVRGKHIANLLGSHGSKAVALSLLGATVTVIDFSEQNATYGTELAQAAGVNVRYVVSDVLALPHDELVPIYDMVLMELGILHYFIDLAPLAQVVYRLLRMGGKLVLQDFHPVSTKLITSKGRKHKVTGNYFDSSIEETDVAFTKYVEDYGESRRVQLRKWTLGDIVTSFASAGLCVCVLEEEPNHKVDDMGIPKTFTLVAEKR</sequence>
<organism evidence="2 3">
    <name type="scientific">Sulfoacidibacillus ferrooxidans</name>
    <dbReference type="NCBI Taxonomy" id="2005001"/>
    <lineage>
        <taxon>Bacteria</taxon>
        <taxon>Bacillati</taxon>
        <taxon>Bacillota</taxon>
        <taxon>Bacilli</taxon>
        <taxon>Bacillales</taxon>
        <taxon>Alicyclobacillaceae</taxon>
        <taxon>Sulfoacidibacillus</taxon>
    </lineage>
</organism>
<dbReference type="InterPro" id="IPR029063">
    <property type="entry name" value="SAM-dependent_MTases_sf"/>
</dbReference>
<dbReference type="CDD" id="cd02440">
    <property type="entry name" value="AdoMet_MTases"/>
    <property type="match status" value="1"/>
</dbReference>
<keyword evidence="3" id="KW-1185">Reference proteome</keyword>
<dbReference type="RefSeq" id="WP_241711954.1">
    <property type="nucleotide sequence ID" value="NZ_JALBUF010000001.1"/>
</dbReference>
<evidence type="ECO:0000259" key="1">
    <source>
        <dbReference type="Pfam" id="PF08241"/>
    </source>
</evidence>
<protein>
    <recommendedName>
        <fullName evidence="1">Methyltransferase type 11 domain-containing protein</fullName>
    </recommendedName>
</protein>
<dbReference type="Gene3D" id="3.40.50.150">
    <property type="entry name" value="Vaccinia Virus protein VP39"/>
    <property type="match status" value="1"/>
</dbReference>
<evidence type="ECO:0000313" key="2">
    <source>
        <dbReference type="EMBL" id="MCI0182352.1"/>
    </source>
</evidence>
<accession>A0A9X2ADG8</accession>
<feature type="domain" description="Methyltransferase type 11" evidence="1">
    <location>
        <begin position="207"/>
        <end position="298"/>
    </location>
</feature>
<proteinExistence type="predicted"/>
<dbReference type="InterPro" id="IPR013216">
    <property type="entry name" value="Methyltransf_11"/>
</dbReference>
<comment type="caution">
    <text evidence="2">The sequence shown here is derived from an EMBL/GenBank/DDBJ whole genome shotgun (WGS) entry which is preliminary data.</text>
</comment>